<feature type="non-terminal residue" evidence="4">
    <location>
        <position position="1"/>
    </location>
</feature>
<dbReference type="EMBL" id="CAJOBI010330242">
    <property type="protein sequence ID" value="CAF5197332.1"/>
    <property type="molecule type" value="Genomic_DNA"/>
</dbReference>
<evidence type="ECO:0000313" key="5">
    <source>
        <dbReference type="Proteomes" id="UP000676336"/>
    </source>
</evidence>
<comment type="caution">
    <text evidence="4">The sequence shown here is derived from an EMBL/GenBank/DDBJ whole genome shotgun (WGS) entry which is preliminary data.</text>
</comment>
<reference evidence="4" key="1">
    <citation type="submission" date="2021-02" db="EMBL/GenBank/DDBJ databases">
        <authorList>
            <person name="Nowell W R."/>
        </authorList>
    </citation>
    <scope>NUCLEOTIDE SEQUENCE</scope>
</reference>
<feature type="non-terminal residue" evidence="4">
    <location>
        <position position="54"/>
    </location>
</feature>
<evidence type="ECO:0000256" key="1">
    <source>
        <dbReference type="ARBA" id="ARBA00022679"/>
    </source>
</evidence>
<keyword evidence="1" id="KW-0808">Transferase</keyword>
<dbReference type="AlphaFoldDB" id="A0A8S3IG09"/>
<dbReference type="InterPro" id="IPR019474">
    <property type="entry name" value="Ub_conjug_fac_E4_core"/>
</dbReference>
<dbReference type="GO" id="GO:0016567">
    <property type="term" value="P:protein ubiquitination"/>
    <property type="evidence" value="ECO:0007669"/>
    <property type="project" value="InterPro"/>
</dbReference>
<dbReference type="GO" id="GO:0000151">
    <property type="term" value="C:ubiquitin ligase complex"/>
    <property type="evidence" value="ECO:0007669"/>
    <property type="project" value="InterPro"/>
</dbReference>
<dbReference type="Proteomes" id="UP000676336">
    <property type="component" value="Unassembled WGS sequence"/>
</dbReference>
<protein>
    <recommendedName>
        <fullName evidence="3">Ubiquitin conjugation factor E4 core domain-containing protein</fullName>
    </recommendedName>
</protein>
<evidence type="ECO:0000259" key="3">
    <source>
        <dbReference type="Pfam" id="PF10408"/>
    </source>
</evidence>
<feature type="domain" description="Ubiquitin conjugation factor E4 core" evidence="3">
    <location>
        <begin position="1"/>
        <end position="52"/>
    </location>
</feature>
<organism evidence="4 5">
    <name type="scientific">Rotaria magnacalcarata</name>
    <dbReference type="NCBI Taxonomy" id="392030"/>
    <lineage>
        <taxon>Eukaryota</taxon>
        <taxon>Metazoa</taxon>
        <taxon>Spiralia</taxon>
        <taxon>Gnathifera</taxon>
        <taxon>Rotifera</taxon>
        <taxon>Eurotatoria</taxon>
        <taxon>Bdelloidea</taxon>
        <taxon>Philodinida</taxon>
        <taxon>Philodinidae</taxon>
        <taxon>Rotaria</taxon>
    </lineage>
</organism>
<name>A0A8S3IG09_9BILA</name>
<evidence type="ECO:0000256" key="2">
    <source>
        <dbReference type="ARBA" id="ARBA00022786"/>
    </source>
</evidence>
<accession>A0A8S3IG09</accession>
<dbReference type="GO" id="GO:0006511">
    <property type="term" value="P:ubiquitin-dependent protein catabolic process"/>
    <property type="evidence" value="ECO:0007669"/>
    <property type="project" value="InterPro"/>
</dbReference>
<dbReference type="GO" id="GO:0034450">
    <property type="term" value="F:ubiquitin-ubiquitin ligase activity"/>
    <property type="evidence" value="ECO:0007669"/>
    <property type="project" value="InterPro"/>
</dbReference>
<proteinExistence type="predicted"/>
<dbReference type="Pfam" id="PF10408">
    <property type="entry name" value="Ufd2P_core"/>
    <property type="match status" value="1"/>
</dbReference>
<evidence type="ECO:0000313" key="4">
    <source>
        <dbReference type="EMBL" id="CAF5197332.1"/>
    </source>
</evidence>
<keyword evidence="2" id="KW-0833">Ubl conjugation pathway</keyword>
<gene>
    <name evidence="4" type="ORF">SMN809_LOCUS74470</name>
</gene>
<sequence>VDESQISGDGFMLNLTFVLQQLALPIDIERVDLSYPYYADDRLSIPKDQSRLYS</sequence>